<dbReference type="InterPro" id="IPR036691">
    <property type="entry name" value="Endo/exonu/phosph_ase_sf"/>
</dbReference>
<proteinExistence type="predicted"/>
<dbReference type="EnsemblPlants" id="OB07G29370.1">
    <property type="protein sequence ID" value="OB07G29370.1"/>
    <property type="gene ID" value="OB07G29370"/>
</dbReference>
<sequence>MHLVSWSISVKLKTVFGGGSWYLTSVYGSQVDDGKLLFLNELVQARGLCSGGWMVASDFNMFLTDEDKNNGRINRRITSVFRSVLNQLKLKDISIWKELHVQNPNFGELIQMQLDSGQRSATRLAKPNNLSTMLIDDRKLSAYVHGVLLLYRGLEEYSGLDRTPVSVTPSGRP</sequence>
<name>J3MNF5_ORYBR</name>
<organism evidence="1">
    <name type="scientific">Oryza brachyantha</name>
    <name type="common">malo sina</name>
    <dbReference type="NCBI Taxonomy" id="4533"/>
    <lineage>
        <taxon>Eukaryota</taxon>
        <taxon>Viridiplantae</taxon>
        <taxon>Streptophyta</taxon>
        <taxon>Embryophyta</taxon>
        <taxon>Tracheophyta</taxon>
        <taxon>Spermatophyta</taxon>
        <taxon>Magnoliopsida</taxon>
        <taxon>Liliopsida</taxon>
        <taxon>Poales</taxon>
        <taxon>Poaceae</taxon>
        <taxon>BOP clade</taxon>
        <taxon>Oryzoideae</taxon>
        <taxon>Oryzeae</taxon>
        <taxon>Oryzinae</taxon>
        <taxon>Oryza</taxon>
    </lineage>
</organism>
<reference evidence="1" key="2">
    <citation type="submission" date="2013-04" db="UniProtKB">
        <authorList>
            <consortium name="EnsemblPlants"/>
        </authorList>
    </citation>
    <scope>IDENTIFICATION</scope>
</reference>
<evidence type="ECO:0000313" key="2">
    <source>
        <dbReference type="Proteomes" id="UP000006038"/>
    </source>
</evidence>
<dbReference type="Gramene" id="OB07G29370.1">
    <property type="protein sequence ID" value="OB07G29370.1"/>
    <property type="gene ID" value="OB07G29370"/>
</dbReference>
<protein>
    <submittedName>
        <fullName evidence="1">Uncharacterized protein</fullName>
    </submittedName>
</protein>
<evidence type="ECO:0000313" key="1">
    <source>
        <dbReference type="EnsemblPlants" id="OB07G29370.1"/>
    </source>
</evidence>
<dbReference type="SUPFAM" id="SSF56219">
    <property type="entry name" value="DNase I-like"/>
    <property type="match status" value="1"/>
</dbReference>
<dbReference type="AlphaFoldDB" id="J3MNF5"/>
<dbReference type="Gene3D" id="3.60.10.10">
    <property type="entry name" value="Endonuclease/exonuclease/phosphatase"/>
    <property type="match status" value="1"/>
</dbReference>
<dbReference type="Proteomes" id="UP000006038">
    <property type="component" value="Chromosome 7"/>
</dbReference>
<dbReference type="HOGENOM" id="CLU_1549950_0_0_1"/>
<dbReference type="STRING" id="4533.J3MNF5"/>
<keyword evidence="2" id="KW-1185">Reference proteome</keyword>
<reference evidence="1" key="1">
    <citation type="journal article" date="2013" name="Nat. Commun.">
        <title>Whole-genome sequencing of Oryza brachyantha reveals mechanisms underlying Oryza genome evolution.</title>
        <authorList>
            <person name="Chen J."/>
            <person name="Huang Q."/>
            <person name="Gao D."/>
            <person name="Wang J."/>
            <person name="Lang Y."/>
            <person name="Liu T."/>
            <person name="Li B."/>
            <person name="Bai Z."/>
            <person name="Luis Goicoechea J."/>
            <person name="Liang C."/>
            <person name="Chen C."/>
            <person name="Zhang W."/>
            <person name="Sun S."/>
            <person name="Liao Y."/>
            <person name="Zhang X."/>
            <person name="Yang L."/>
            <person name="Song C."/>
            <person name="Wang M."/>
            <person name="Shi J."/>
            <person name="Liu G."/>
            <person name="Liu J."/>
            <person name="Zhou H."/>
            <person name="Zhou W."/>
            <person name="Yu Q."/>
            <person name="An N."/>
            <person name="Chen Y."/>
            <person name="Cai Q."/>
            <person name="Wang B."/>
            <person name="Liu B."/>
            <person name="Min J."/>
            <person name="Huang Y."/>
            <person name="Wu H."/>
            <person name="Li Z."/>
            <person name="Zhang Y."/>
            <person name="Yin Y."/>
            <person name="Song W."/>
            <person name="Jiang J."/>
            <person name="Jackson S.A."/>
            <person name="Wing R.A."/>
            <person name="Wang J."/>
            <person name="Chen M."/>
        </authorList>
    </citation>
    <scope>NUCLEOTIDE SEQUENCE [LARGE SCALE GENOMIC DNA]</scope>
    <source>
        <strain evidence="1">cv. IRGC 101232</strain>
    </source>
</reference>
<accession>J3MNF5</accession>